<reference evidence="1 2" key="1">
    <citation type="submission" date="2022-10" db="EMBL/GenBank/DDBJ databases">
        <title>The complete genomes of actinobacterial strains from the NBC collection.</title>
        <authorList>
            <person name="Joergensen T.S."/>
            <person name="Alvarez Arevalo M."/>
            <person name="Sterndorff E.B."/>
            <person name="Faurdal D."/>
            <person name="Vuksanovic O."/>
            <person name="Mourched A.-S."/>
            <person name="Charusanti P."/>
            <person name="Shaw S."/>
            <person name="Blin K."/>
            <person name="Weber T."/>
        </authorList>
    </citation>
    <scope>NUCLEOTIDE SEQUENCE [LARGE SCALE GENOMIC DNA]</scope>
    <source>
        <strain evidence="1 2">NBC_01247</strain>
    </source>
</reference>
<sequence>MTDTPDRWLITFPGPQGCHAQQETAVVQRHDSLGPRGHRLYVSEGGVQVEIAEGGIAYLVSAGGRPAPDTPVHAQPLR</sequence>
<accession>A0ABZ1W200</accession>
<gene>
    <name evidence="1" type="ORF">OG469_04500</name>
</gene>
<organism evidence="1 2">
    <name type="scientific">Kitasatospora herbaricolor</name>
    <dbReference type="NCBI Taxonomy" id="68217"/>
    <lineage>
        <taxon>Bacteria</taxon>
        <taxon>Bacillati</taxon>
        <taxon>Actinomycetota</taxon>
        <taxon>Actinomycetes</taxon>
        <taxon>Kitasatosporales</taxon>
        <taxon>Streptomycetaceae</taxon>
        <taxon>Kitasatospora</taxon>
    </lineage>
</organism>
<proteinExistence type="predicted"/>
<evidence type="ECO:0000313" key="1">
    <source>
        <dbReference type="EMBL" id="WUS54838.1"/>
    </source>
</evidence>
<dbReference type="Pfam" id="PF19813">
    <property type="entry name" value="DUF6296"/>
    <property type="match status" value="1"/>
</dbReference>
<dbReference type="EMBL" id="CP108482">
    <property type="protein sequence ID" value="WUS54838.1"/>
    <property type="molecule type" value="Genomic_DNA"/>
</dbReference>
<name>A0ABZ1W200_9ACTN</name>
<protein>
    <submittedName>
        <fullName evidence="1">DUF6296 family protein</fullName>
    </submittedName>
</protein>
<evidence type="ECO:0000313" key="2">
    <source>
        <dbReference type="Proteomes" id="UP001432014"/>
    </source>
</evidence>
<dbReference type="InterPro" id="IPR046263">
    <property type="entry name" value="DUF6296"/>
</dbReference>
<dbReference type="Proteomes" id="UP001432014">
    <property type="component" value="Chromosome"/>
</dbReference>
<keyword evidence="2" id="KW-1185">Reference proteome</keyword>
<dbReference type="RefSeq" id="WP_329500635.1">
    <property type="nucleotide sequence ID" value="NZ_CP108460.1"/>
</dbReference>